<evidence type="ECO:0000256" key="1">
    <source>
        <dbReference type="SAM" id="MobiDB-lite"/>
    </source>
</evidence>
<feature type="compositionally biased region" description="Polar residues" evidence="1">
    <location>
        <begin position="38"/>
        <end position="47"/>
    </location>
</feature>
<reference evidence="2" key="1">
    <citation type="journal article" date="2014" name="Genome Announc.">
        <title>Genome sequence of the yeast Cyberlindnera fabianii (Hansenula fabianii).</title>
        <authorList>
            <person name="Freel K.C."/>
            <person name="Sarilar V."/>
            <person name="Neuveglise C."/>
            <person name="Devillers H."/>
            <person name="Friedrich A."/>
            <person name="Schacherer J."/>
        </authorList>
    </citation>
    <scope>NUCLEOTIDE SEQUENCE</scope>
    <source>
        <strain evidence="2">YJS4271</strain>
    </source>
</reference>
<dbReference type="VEuPathDB" id="FungiDB:BON22_1771"/>
<name>A0A061BAE2_CYBFA</name>
<evidence type="ECO:0000313" key="2">
    <source>
        <dbReference type="EMBL" id="CDR43883.1"/>
    </source>
</evidence>
<sequence length="195" mass="21497">MTDDHKTQSSSEKDIRNEQSTSQPTLEQPVSEEKVSEQPFNHGNNHRLNAFFNKDGVSTLRKISLRPHARDPMNNVDPSAFLKNDGEGVSNEQDKKSLAGQETNLMQSDNVNNKEDSTGGQPTSEQSTSEQSTSDQDHSHLRRLEAAIDKEGGSTLRKIPIRPHARDPTKNVDPSAFLNNGGGLQQFGGHRPSSK</sequence>
<feature type="compositionally biased region" description="Polar residues" evidence="1">
    <location>
        <begin position="18"/>
        <end position="28"/>
    </location>
</feature>
<feature type="compositionally biased region" description="Basic and acidic residues" evidence="1">
    <location>
        <begin position="135"/>
        <end position="152"/>
    </location>
</feature>
<feature type="compositionally biased region" description="Polar residues" evidence="1">
    <location>
        <begin position="100"/>
        <end position="111"/>
    </location>
</feature>
<accession>A0A061BAE2</accession>
<feature type="region of interest" description="Disordered" evidence="1">
    <location>
        <begin position="1"/>
        <end position="195"/>
    </location>
</feature>
<organism evidence="2">
    <name type="scientific">Cyberlindnera fabianii</name>
    <name type="common">Yeast</name>
    <name type="synonym">Hansenula fabianii</name>
    <dbReference type="NCBI Taxonomy" id="36022"/>
    <lineage>
        <taxon>Eukaryota</taxon>
        <taxon>Fungi</taxon>
        <taxon>Dikarya</taxon>
        <taxon>Ascomycota</taxon>
        <taxon>Saccharomycotina</taxon>
        <taxon>Saccharomycetes</taxon>
        <taxon>Phaffomycetales</taxon>
        <taxon>Phaffomycetaceae</taxon>
        <taxon>Cyberlindnera</taxon>
    </lineage>
</organism>
<gene>
    <name evidence="2" type="ORF">CYFA0S_13e00265g</name>
</gene>
<protein>
    <submittedName>
        <fullName evidence="2">CYFA0S13e00265g1_1</fullName>
    </submittedName>
</protein>
<proteinExistence type="predicted"/>
<dbReference type="EMBL" id="LK052898">
    <property type="protein sequence ID" value="CDR43883.1"/>
    <property type="molecule type" value="Genomic_DNA"/>
</dbReference>
<feature type="compositionally biased region" description="Basic and acidic residues" evidence="1">
    <location>
        <begin position="1"/>
        <end position="17"/>
    </location>
</feature>
<dbReference type="AlphaFoldDB" id="A0A061BAE2"/>
<feature type="compositionally biased region" description="Low complexity" evidence="1">
    <location>
        <begin position="123"/>
        <end position="134"/>
    </location>
</feature>